<feature type="binding site" evidence="10">
    <location>
        <position position="118"/>
    </location>
    <ligand>
        <name>L-glutamate</name>
        <dbReference type="ChEBI" id="CHEBI:29985"/>
    </ligand>
</feature>
<evidence type="ECO:0000256" key="9">
    <source>
        <dbReference type="PIRSR" id="PIRSR600101-1"/>
    </source>
</evidence>
<comment type="subunit">
    <text evidence="11">This enzyme consists of two polypeptide chains, which are synthesized in precursor form from a single polypeptide.</text>
</comment>
<dbReference type="GO" id="GO:0103068">
    <property type="term" value="F:leukotriene C4 gamma-glutamyl transferase activity"/>
    <property type="evidence" value="ECO:0007669"/>
    <property type="project" value="UniProtKB-EC"/>
</dbReference>
<keyword evidence="12" id="KW-0472">Membrane</keyword>
<dbReference type="Proteomes" id="UP000682713">
    <property type="component" value="Unassembled WGS sequence"/>
</dbReference>
<keyword evidence="5 11" id="KW-0378">Hydrolase</keyword>
<feature type="transmembrane region" description="Helical" evidence="12">
    <location>
        <begin position="5"/>
        <end position="22"/>
    </location>
</feature>
<keyword evidence="12" id="KW-0812">Transmembrane</keyword>
<dbReference type="EC" id="2.3.2.2" evidence="11"/>
<comment type="similarity">
    <text evidence="3 11">Belongs to the gamma-glutamyltransferase family.</text>
</comment>
<feature type="active site" description="Nucleophile" evidence="9">
    <location>
        <position position="369"/>
    </location>
</feature>
<organism evidence="13 14">
    <name type="scientific">Lederbergia citrisecunda</name>
    <dbReference type="NCBI Taxonomy" id="2833583"/>
    <lineage>
        <taxon>Bacteria</taxon>
        <taxon>Bacillati</taxon>
        <taxon>Bacillota</taxon>
        <taxon>Bacilli</taxon>
        <taxon>Bacillales</taxon>
        <taxon>Bacillaceae</taxon>
        <taxon>Lederbergia</taxon>
    </lineage>
</organism>
<keyword evidence="4 11" id="KW-0808">Transferase</keyword>
<dbReference type="RefSeq" id="WP_213109227.1">
    <property type="nucleotide sequence ID" value="NZ_JAGYPJ010000001.1"/>
</dbReference>
<proteinExistence type="inferred from homology"/>
<accession>A0A942TLK6</accession>
<keyword evidence="6 11" id="KW-0865">Zymogen</keyword>
<evidence type="ECO:0000256" key="2">
    <source>
        <dbReference type="ARBA" id="ARBA00001089"/>
    </source>
</evidence>
<name>A0A942TLK6_9BACI</name>
<evidence type="ECO:0000256" key="8">
    <source>
        <dbReference type="ARBA" id="ARBA00047417"/>
    </source>
</evidence>
<dbReference type="InterPro" id="IPR051792">
    <property type="entry name" value="GGT_bact"/>
</dbReference>
<dbReference type="EC" id="3.4.19.13" evidence="11"/>
<dbReference type="PRINTS" id="PR01210">
    <property type="entry name" value="GGTRANSPTASE"/>
</dbReference>
<dbReference type="AlphaFoldDB" id="A0A942TLK6"/>
<evidence type="ECO:0000256" key="11">
    <source>
        <dbReference type="RuleBase" id="RU368036"/>
    </source>
</evidence>
<dbReference type="GO" id="GO:0036374">
    <property type="term" value="F:glutathione hydrolase activity"/>
    <property type="evidence" value="ECO:0007669"/>
    <property type="project" value="UniProtKB-UniRule"/>
</dbReference>
<comment type="catalytic activity">
    <reaction evidence="8 11">
        <text>an N-terminal (5-L-glutamyl)-[peptide] + an alpha-amino acid = 5-L-glutamyl amino acid + an N-terminal L-alpha-aminoacyl-[peptide]</text>
        <dbReference type="Rhea" id="RHEA:23904"/>
        <dbReference type="Rhea" id="RHEA-COMP:9780"/>
        <dbReference type="Rhea" id="RHEA-COMP:9795"/>
        <dbReference type="ChEBI" id="CHEBI:77644"/>
        <dbReference type="ChEBI" id="CHEBI:78597"/>
        <dbReference type="ChEBI" id="CHEBI:78599"/>
        <dbReference type="ChEBI" id="CHEBI:78608"/>
        <dbReference type="EC" id="2.3.2.2"/>
    </reaction>
</comment>
<protein>
    <recommendedName>
        <fullName evidence="11">Glutathione hydrolase proenzyme</fullName>
        <ecNumber evidence="11">2.3.2.2</ecNumber>
        <ecNumber evidence="11">3.4.19.13</ecNumber>
    </recommendedName>
    <component>
        <recommendedName>
            <fullName evidence="11">Glutathione hydrolase large chain</fullName>
        </recommendedName>
    </component>
    <component>
        <recommendedName>
            <fullName evidence="11">Glutathione hydrolase small chain</fullName>
        </recommendedName>
    </component>
</protein>
<evidence type="ECO:0000256" key="1">
    <source>
        <dbReference type="ARBA" id="ARBA00001049"/>
    </source>
</evidence>
<evidence type="ECO:0000256" key="10">
    <source>
        <dbReference type="PIRSR" id="PIRSR600101-2"/>
    </source>
</evidence>
<comment type="pathway">
    <text evidence="11">Sulfur metabolism; glutathione metabolism.</text>
</comment>
<keyword evidence="7 11" id="KW-0012">Acyltransferase</keyword>
<dbReference type="Pfam" id="PF01019">
    <property type="entry name" value="G_glu_transpept"/>
    <property type="match status" value="1"/>
</dbReference>
<evidence type="ECO:0000256" key="3">
    <source>
        <dbReference type="ARBA" id="ARBA00009381"/>
    </source>
</evidence>
<dbReference type="InterPro" id="IPR029055">
    <property type="entry name" value="Ntn_hydrolases_N"/>
</dbReference>
<dbReference type="EMBL" id="JAGYPJ010000001">
    <property type="protein sequence ID" value="MBS4198474.1"/>
    <property type="molecule type" value="Genomic_DNA"/>
</dbReference>
<evidence type="ECO:0000313" key="13">
    <source>
        <dbReference type="EMBL" id="MBS4198474.1"/>
    </source>
</evidence>
<evidence type="ECO:0000256" key="12">
    <source>
        <dbReference type="SAM" id="Phobius"/>
    </source>
</evidence>
<comment type="caution">
    <text evidence="13">The sequence shown here is derived from an EMBL/GenBank/DDBJ whole genome shotgun (WGS) entry which is preliminary data.</text>
</comment>
<evidence type="ECO:0000256" key="5">
    <source>
        <dbReference type="ARBA" id="ARBA00022801"/>
    </source>
</evidence>
<comment type="PTM">
    <text evidence="11">Cleaved by autocatalysis into a large and a small subunit.</text>
</comment>
<gene>
    <name evidence="13" type="primary">ggt</name>
    <name evidence="13" type="ORF">KHA93_02285</name>
</gene>
<evidence type="ECO:0000313" key="14">
    <source>
        <dbReference type="Proteomes" id="UP000682713"/>
    </source>
</evidence>
<dbReference type="Gene3D" id="1.10.246.130">
    <property type="match status" value="1"/>
</dbReference>
<keyword evidence="14" id="KW-1185">Reference proteome</keyword>
<dbReference type="GO" id="GO:0006750">
    <property type="term" value="P:glutathione biosynthetic process"/>
    <property type="evidence" value="ECO:0007669"/>
    <property type="project" value="UniProtKB-KW"/>
</dbReference>
<feature type="binding site" evidence="10">
    <location>
        <position position="449"/>
    </location>
    <ligand>
        <name>L-glutamate</name>
        <dbReference type="ChEBI" id="CHEBI:29985"/>
    </ligand>
</feature>
<sequence>MENKLLFSILFIVVCVLTFMLFKNNDIQLQPTDDNVKFEVEPETPLESSVGYGVSSSHPLAVKVGMDILENGGNAVDAAIAVSYALGVVEPYGSGIGGGGEMLILPASGKKPILYEYREKVPMSGTIPNGYVGIPGFVKGMEVIHDDLGSVKMADLIQPSIHLAEKGFKVNRHLTERLEGASSRMPINNLTHLFPNGEAIKPNEVLKQTDLAEALKILKKNGAESFYKGKLAKKLLQAVQPFTAYDLESYSIAISRPAIGKFKDFDVISAPAPLSGATLIQSLQMTEMLNLASLEVNSADYIHLLGEISKRAYFDRLKNIADPSYFQPPENLTSKEYTKNLVKDISLDKLSENYRINDSVADEEDYDNTTHFVVIDKQGMVVSTTNTLGNFFGSGKYVGGFFLNNQLSNFSQSPNLPNSPAPGKRPRSFTSPTILKNQDMIIGIGTPGGKRIPMVLTQVIIRHLLLGESVQEAIDAPRFYVEDNVIYTEEPLSENISKELRSRGYKVIIKKSPSFYGGVQALIIDRKKEEIYGGADQRRSGYWQVAE</sequence>
<dbReference type="InterPro" id="IPR043137">
    <property type="entry name" value="GGT_ssub_C"/>
</dbReference>
<dbReference type="GO" id="GO:0006751">
    <property type="term" value="P:glutathione catabolic process"/>
    <property type="evidence" value="ECO:0007669"/>
    <property type="project" value="UniProtKB-UniRule"/>
</dbReference>
<keyword evidence="12" id="KW-1133">Transmembrane helix</keyword>
<dbReference type="NCBIfam" id="TIGR00066">
    <property type="entry name" value="g_glut_trans"/>
    <property type="match status" value="1"/>
</dbReference>
<dbReference type="SUPFAM" id="SSF56235">
    <property type="entry name" value="N-terminal nucleophile aminohydrolases (Ntn hydrolases)"/>
    <property type="match status" value="1"/>
</dbReference>
<reference evidence="13 14" key="1">
    <citation type="submission" date="2021-05" db="EMBL/GenBank/DDBJ databases">
        <title>Novel Bacillus species.</title>
        <authorList>
            <person name="Liu G."/>
        </authorList>
    </citation>
    <scope>NUCLEOTIDE SEQUENCE [LARGE SCALE GENOMIC DNA]</scope>
    <source>
        <strain evidence="13 14">FJAT-49732</strain>
    </source>
</reference>
<evidence type="ECO:0000256" key="4">
    <source>
        <dbReference type="ARBA" id="ARBA00022679"/>
    </source>
</evidence>
<dbReference type="Gene3D" id="3.60.20.40">
    <property type="match status" value="1"/>
</dbReference>
<dbReference type="InterPro" id="IPR000101">
    <property type="entry name" value="GGT_peptidase"/>
</dbReference>
<keyword evidence="11" id="KW-0317">Glutathione biosynthesis</keyword>
<dbReference type="PANTHER" id="PTHR43199">
    <property type="entry name" value="GLUTATHIONE HYDROLASE"/>
    <property type="match status" value="1"/>
</dbReference>
<comment type="catalytic activity">
    <reaction evidence="1 11">
        <text>an S-substituted glutathione + H2O = an S-substituted L-cysteinylglycine + L-glutamate</text>
        <dbReference type="Rhea" id="RHEA:59468"/>
        <dbReference type="ChEBI" id="CHEBI:15377"/>
        <dbReference type="ChEBI" id="CHEBI:29985"/>
        <dbReference type="ChEBI" id="CHEBI:90779"/>
        <dbReference type="ChEBI" id="CHEBI:143103"/>
        <dbReference type="EC" id="3.4.19.13"/>
    </reaction>
</comment>
<dbReference type="PANTHER" id="PTHR43199:SF1">
    <property type="entry name" value="GLUTATHIONE HYDROLASE PROENZYME"/>
    <property type="match status" value="1"/>
</dbReference>
<comment type="catalytic activity">
    <reaction evidence="2 11">
        <text>glutathione + H2O = L-cysteinylglycine + L-glutamate</text>
        <dbReference type="Rhea" id="RHEA:28807"/>
        <dbReference type="ChEBI" id="CHEBI:15377"/>
        <dbReference type="ChEBI" id="CHEBI:29985"/>
        <dbReference type="ChEBI" id="CHEBI:57925"/>
        <dbReference type="ChEBI" id="CHEBI:61694"/>
        <dbReference type="EC" id="3.4.19.13"/>
    </reaction>
</comment>
<dbReference type="InterPro" id="IPR043138">
    <property type="entry name" value="GGT_lsub"/>
</dbReference>
<evidence type="ECO:0000256" key="7">
    <source>
        <dbReference type="ARBA" id="ARBA00023315"/>
    </source>
</evidence>
<evidence type="ECO:0000256" key="6">
    <source>
        <dbReference type="ARBA" id="ARBA00023145"/>
    </source>
</evidence>